<evidence type="ECO:0000313" key="1">
    <source>
        <dbReference type="EMBL" id="GAA3790732.1"/>
    </source>
</evidence>
<dbReference type="EMBL" id="BAABCM010000001">
    <property type="protein sequence ID" value="GAA3790732.1"/>
    <property type="molecule type" value="Genomic_DNA"/>
</dbReference>
<name>A0ABP7HFU3_9PSEU</name>
<organism evidence="1 2">
    <name type="scientific">Amycolatopsis tucumanensis</name>
    <dbReference type="NCBI Taxonomy" id="401106"/>
    <lineage>
        <taxon>Bacteria</taxon>
        <taxon>Bacillati</taxon>
        <taxon>Actinomycetota</taxon>
        <taxon>Actinomycetes</taxon>
        <taxon>Pseudonocardiales</taxon>
        <taxon>Pseudonocardiaceae</taxon>
        <taxon>Amycolatopsis</taxon>
    </lineage>
</organism>
<comment type="caution">
    <text evidence="1">The sequence shown here is derived from an EMBL/GenBank/DDBJ whole genome shotgun (WGS) entry which is preliminary data.</text>
</comment>
<dbReference type="Proteomes" id="UP001501624">
    <property type="component" value="Unassembled WGS sequence"/>
</dbReference>
<gene>
    <name evidence="1" type="ORF">GCM10022380_03930</name>
</gene>
<accession>A0ABP7HFU3</accession>
<keyword evidence="2" id="KW-1185">Reference proteome</keyword>
<proteinExistence type="predicted"/>
<evidence type="ECO:0000313" key="2">
    <source>
        <dbReference type="Proteomes" id="UP001501624"/>
    </source>
</evidence>
<protein>
    <submittedName>
        <fullName evidence="1">Uncharacterized protein</fullName>
    </submittedName>
</protein>
<reference evidence="2" key="1">
    <citation type="journal article" date="2019" name="Int. J. Syst. Evol. Microbiol.">
        <title>The Global Catalogue of Microorganisms (GCM) 10K type strain sequencing project: providing services to taxonomists for standard genome sequencing and annotation.</title>
        <authorList>
            <consortium name="The Broad Institute Genomics Platform"/>
            <consortium name="The Broad Institute Genome Sequencing Center for Infectious Disease"/>
            <person name="Wu L."/>
            <person name="Ma J."/>
        </authorList>
    </citation>
    <scope>NUCLEOTIDE SEQUENCE [LARGE SCALE GENOMIC DNA]</scope>
    <source>
        <strain evidence="2">JCM 17017</strain>
    </source>
</reference>
<sequence>MRPMPLAVRRAADGWLVWSGFDVVFGEVTRTNPNFGLFANPSSRECCCTTASCAG</sequence>